<feature type="non-terminal residue" evidence="2">
    <location>
        <position position="1"/>
    </location>
</feature>
<protein>
    <submittedName>
        <fullName evidence="2">Uncharacterized protein</fullName>
    </submittedName>
</protein>
<evidence type="ECO:0000256" key="1">
    <source>
        <dbReference type="SAM" id="Phobius"/>
    </source>
</evidence>
<name>A0A1A8B236_NOTFU</name>
<dbReference type="AlphaFoldDB" id="A0A1A8B236"/>
<reference evidence="2" key="2">
    <citation type="submission" date="2016-06" db="EMBL/GenBank/DDBJ databases">
        <title>The genome of a short-lived fish provides insights into sex chromosome evolution and the genetic control of aging.</title>
        <authorList>
            <person name="Reichwald K."/>
            <person name="Felder M."/>
            <person name="Petzold A."/>
            <person name="Koch P."/>
            <person name="Groth M."/>
            <person name="Platzer M."/>
        </authorList>
    </citation>
    <scope>NUCLEOTIDE SEQUENCE</scope>
    <source>
        <tissue evidence="2">Brain</tissue>
    </source>
</reference>
<keyword evidence="1" id="KW-1133">Transmembrane helix</keyword>
<accession>A0A1A8B236</accession>
<dbReference type="EMBL" id="HADY01022060">
    <property type="protein sequence ID" value="SBP60545.1"/>
    <property type="molecule type" value="Transcribed_RNA"/>
</dbReference>
<feature type="transmembrane region" description="Helical" evidence="1">
    <location>
        <begin position="95"/>
        <end position="115"/>
    </location>
</feature>
<feature type="transmembrane region" description="Helical" evidence="1">
    <location>
        <begin position="17"/>
        <end position="39"/>
    </location>
</feature>
<organism evidence="2">
    <name type="scientific">Nothobranchius furzeri</name>
    <name type="common">Turquoise killifish</name>
    <dbReference type="NCBI Taxonomy" id="105023"/>
    <lineage>
        <taxon>Eukaryota</taxon>
        <taxon>Metazoa</taxon>
        <taxon>Chordata</taxon>
        <taxon>Craniata</taxon>
        <taxon>Vertebrata</taxon>
        <taxon>Euteleostomi</taxon>
        <taxon>Actinopterygii</taxon>
        <taxon>Neopterygii</taxon>
        <taxon>Teleostei</taxon>
        <taxon>Neoteleostei</taxon>
        <taxon>Acanthomorphata</taxon>
        <taxon>Ovalentaria</taxon>
        <taxon>Atherinomorphae</taxon>
        <taxon>Cyprinodontiformes</taxon>
        <taxon>Nothobranchiidae</taxon>
        <taxon>Nothobranchius</taxon>
    </lineage>
</organism>
<feature type="transmembrane region" description="Helical" evidence="1">
    <location>
        <begin position="60"/>
        <end position="83"/>
    </location>
</feature>
<keyword evidence="1" id="KW-0812">Transmembrane</keyword>
<evidence type="ECO:0000313" key="2">
    <source>
        <dbReference type="EMBL" id="SBP60545.1"/>
    </source>
</evidence>
<gene>
    <name evidence="2" type="primary">Nfu_g_1_025998</name>
</gene>
<proteinExistence type="predicted"/>
<sequence>FVGISVMMEKFYNVLNFVYLLLALTVVSFCSMSVLCVLIRPGPCDQGRGIKRIGQSKLRAFYTIISILGVLVPRFVWCLAWAIQFMAKENLNCLLMTADLWFNIPCSLVLPLLYLHRTGNLMSFKKGSQ</sequence>
<keyword evidence="1" id="KW-0472">Membrane</keyword>
<reference evidence="2" key="1">
    <citation type="submission" date="2016-05" db="EMBL/GenBank/DDBJ databases">
        <authorList>
            <person name="Lavstsen T."/>
            <person name="Jespersen J.S."/>
        </authorList>
    </citation>
    <scope>NUCLEOTIDE SEQUENCE</scope>
    <source>
        <tissue evidence="2">Brain</tissue>
    </source>
</reference>